<proteinExistence type="predicted"/>
<reference evidence="2" key="1">
    <citation type="journal article" date="2019" name="Int. J. Syst. Evol. Microbiol.">
        <title>The Global Catalogue of Microorganisms (GCM) 10K type strain sequencing project: providing services to taxonomists for standard genome sequencing and annotation.</title>
        <authorList>
            <consortium name="The Broad Institute Genomics Platform"/>
            <consortium name="The Broad Institute Genome Sequencing Center for Infectious Disease"/>
            <person name="Wu L."/>
            <person name="Ma J."/>
        </authorList>
    </citation>
    <scope>NUCLEOTIDE SEQUENCE [LARGE SCALE GENOMIC DNA]</scope>
    <source>
        <strain evidence="2">CGMCC 1.10759</strain>
    </source>
</reference>
<accession>A0ABV8SSW2</accession>
<dbReference type="RefSeq" id="WP_380598432.1">
    <property type="nucleotide sequence ID" value="NZ_JBHSDU010000003.1"/>
</dbReference>
<protein>
    <submittedName>
        <fullName evidence="1">Uncharacterized protein</fullName>
    </submittedName>
</protein>
<sequence>MAFVLITLTASLILNLAVLALLKIGLKDDVRSGGSAGDFSGRLPC</sequence>
<dbReference type="EMBL" id="JBHSDU010000003">
    <property type="protein sequence ID" value="MFC4310714.1"/>
    <property type="molecule type" value="Genomic_DNA"/>
</dbReference>
<comment type="caution">
    <text evidence="1">The sequence shown here is derived from an EMBL/GenBank/DDBJ whole genome shotgun (WGS) entry which is preliminary data.</text>
</comment>
<evidence type="ECO:0000313" key="2">
    <source>
        <dbReference type="Proteomes" id="UP001595904"/>
    </source>
</evidence>
<dbReference type="Proteomes" id="UP001595904">
    <property type="component" value="Unassembled WGS sequence"/>
</dbReference>
<name>A0ABV8SSW2_9GAMM</name>
<organism evidence="1 2">
    <name type="scientific">Steroidobacter flavus</name>
    <dbReference type="NCBI Taxonomy" id="1842136"/>
    <lineage>
        <taxon>Bacteria</taxon>
        <taxon>Pseudomonadati</taxon>
        <taxon>Pseudomonadota</taxon>
        <taxon>Gammaproteobacteria</taxon>
        <taxon>Steroidobacterales</taxon>
        <taxon>Steroidobacteraceae</taxon>
        <taxon>Steroidobacter</taxon>
    </lineage>
</organism>
<keyword evidence="2" id="KW-1185">Reference proteome</keyword>
<gene>
    <name evidence="1" type="ORF">ACFPN2_16595</name>
</gene>
<evidence type="ECO:0000313" key="1">
    <source>
        <dbReference type="EMBL" id="MFC4310714.1"/>
    </source>
</evidence>